<dbReference type="InterPro" id="IPR011048">
    <property type="entry name" value="Haem_d1_sf"/>
</dbReference>
<feature type="chain" id="PRO_5011675822" description="40-residue YVTN family beta-propeller repeat-containing protein" evidence="1">
    <location>
        <begin position="23"/>
        <end position="334"/>
    </location>
</feature>
<dbReference type="AlphaFoldDB" id="A0A1I2I7A6"/>
<evidence type="ECO:0000313" key="2">
    <source>
        <dbReference type="EMBL" id="SFF38205.1"/>
    </source>
</evidence>
<name>A0A1I2I7A6_9GAMM</name>
<dbReference type="PANTHER" id="PTHR47197">
    <property type="entry name" value="PROTEIN NIRF"/>
    <property type="match status" value="1"/>
</dbReference>
<dbReference type="InterPro" id="IPR051200">
    <property type="entry name" value="Host-pathogen_enzymatic-act"/>
</dbReference>
<evidence type="ECO:0000256" key="1">
    <source>
        <dbReference type="SAM" id="SignalP"/>
    </source>
</evidence>
<dbReference type="Gene3D" id="2.130.10.10">
    <property type="entry name" value="YVTN repeat-like/Quinoprotein amine dehydrogenase"/>
    <property type="match status" value="2"/>
</dbReference>
<proteinExistence type="predicted"/>
<keyword evidence="3" id="KW-1185">Reference proteome</keyword>
<accession>A0A1I2I7A6</accession>
<organism evidence="2 3">
    <name type="scientific">Dyella marensis</name>
    <dbReference type="NCBI Taxonomy" id="500610"/>
    <lineage>
        <taxon>Bacteria</taxon>
        <taxon>Pseudomonadati</taxon>
        <taxon>Pseudomonadota</taxon>
        <taxon>Gammaproteobacteria</taxon>
        <taxon>Lysobacterales</taxon>
        <taxon>Rhodanobacteraceae</taxon>
        <taxon>Dyella</taxon>
    </lineage>
</organism>
<gene>
    <name evidence="2" type="ORF">SAMN02799615_03333</name>
</gene>
<feature type="signal peptide" evidence="1">
    <location>
        <begin position="1"/>
        <end position="22"/>
    </location>
</feature>
<dbReference type="InterPro" id="IPR015943">
    <property type="entry name" value="WD40/YVTN_repeat-like_dom_sf"/>
</dbReference>
<sequence length="334" mass="34670">MKTPPIRLLPLLLAAAVLPALAAAPAAPYAVTARHPLGGPGGWDYLSLDASAHRLYVARDDRVMVMDTASGKLAGEVAGMQHAHGVALSPSTHEGFVSSGRGDEVTVFDTQTLKLTRHIPVSGKNPDAILFDSASGHLLTMNGRSNNLSVIDAKAGKELSTVALPGRPEFAVADGHGTLYLNLEDKNSLARVDLAAGKVTAVWPMAPCDGPTGLVLDAQHGRLFSVCDNGWMIVTDAHDGHQVAKVAMGKGPDAVIYDDARHVVLGSAGADGVLSVIAQDDADHYRLLANVPTQKSARTMALDPGTHEVYLAGASGGGKGKPVEGFEVLVAAPR</sequence>
<dbReference type="RefSeq" id="WP_026635148.1">
    <property type="nucleotide sequence ID" value="NZ_FONH01000015.1"/>
</dbReference>
<protein>
    <recommendedName>
        <fullName evidence="4">40-residue YVTN family beta-propeller repeat-containing protein</fullName>
    </recommendedName>
</protein>
<dbReference type="PANTHER" id="PTHR47197:SF3">
    <property type="entry name" value="DIHYDRO-HEME D1 DEHYDROGENASE"/>
    <property type="match status" value="1"/>
</dbReference>
<dbReference type="EMBL" id="FONH01000015">
    <property type="protein sequence ID" value="SFF38205.1"/>
    <property type="molecule type" value="Genomic_DNA"/>
</dbReference>
<dbReference type="SUPFAM" id="SSF51004">
    <property type="entry name" value="C-terminal (heme d1) domain of cytochrome cd1-nitrite reductase"/>
    <property type="match status" value="1"/>
</dbReference>
<dbReference type="Proteomes" id="UP000199477">
    <property type="component" value="Unassembled WGS sequence"/>
</dbReference>
<evidence type="ECO:0008006" key="4">
    <source>
        <dbReference type="Google" id="ProtNLM"/>
    </source>
</evidence>
<evidence type="ECO:0000313" key="3">
    <source>
        <dbReference type="Proteomes" id="UP000199477"/>
    </source>
</evidence>
<keyword evidence="1" id="KW-0732">Signal</keyword>
<reference evidence="3" key="1">
    <citation type="submission" date="2016-10" db="EMBL/GenBank/DDBJ databases">
        <authorList>
            <person name="Varghese N."/>
            <person name="Submissions S."/>
        </authorList>
    </citation>
    <scope>NUCLEOTIDE SEQUENCE [LARGE SCALE GENOMIC DNA]</scope>
    <source>
        <strain evidence="3">UNC178MFTsu3.1</strain>
    </source>
</reference>
<dbReference type="STRING" id="500610.SAMN02799615_03333"/>